<comment type="caution">
    <text evidence="1">The sequence shown here is derived from an EMBL/GenBank/DDBJ whole genome shotgun (WGS) entry which is preliminary data.</text>
</comment>
<dbReference type="Proteomes" id="UP001257739">
    <property type="component" value="Unassembled WGS sequence"/>
</dbReference>
<dbReference type="RefSeq" id="WP_309969952.1">
    <property type="nucleotide sequence ID" value="NZ_JAVDWH010000001.1"/>
</dbReference>
<dbReference type="EMBL" id="JAVDWH010000001">
    <property type="protein sequence ID" value="MDR7087017.1"/>
    <property type="molecule type" value="Genomic_DNA"/>
</dbReference>
<evidence type="ECO:0008006" key="3">
    <source>
        <dbReference type="Google" id="ProtNLM"/>
    </source>
</evidence>
<name>A0ABU1UPA3_9ACTN</name>
<accession>A0ABU1UPA3</accession>
<keyword evidence="2" id="KW-1185">Reference proteome</keyword>
<protein>
    <recommendedName>
        <fullName evidence="3">Lipoprotein</fullName>
    </recommendedName>
</protein>
<evidence type="ECO:0000313" key="1">
    <source>
        <dbReference type="EMBL" id="MDR7087017.1"/>
    </source>
</evidence>
<gene>
    <name evidence="1" type="ORF">J2X11_001856</name>
</gene>
<organism evidence="1 2">
    <name type="scientific">Aeromicrobium panaciterrae</name>
    <dbReference type="NCBI Taxonomy" id="363861"/>
    <lineage>
        <taxon>Bacteria</taxon>
        <taxon>Bacillati</taxon>
        <taxon>Actinomycetota</taxon>
        <taxon>Actinomycetes</taxon>
        <taxon>Propionibacteriales</taxon>
        <taxon>Nocardioidaceae</taxon>
        <taxon>Aeromicrobium</taxon>
    </lineage>
</organism>
<sequence>MRALGIALLLTLAACSSGRSDSNDPTPAELQQQVCTEVRKGINAFNRQDYAETVRHFVKAKKPAKINAKEDPEPEADALLDAVEYYANLEPAAYPEAARSSEHFARNKAITLGQCTDGSPIDEPDETLT</sequence>
<evidence type="ECO:0000313" key="2">
    <source>
        <dbReference type="Proteomes" id="UP001257739"/>
    </source>
</evidence>
<dbReference type="PROSITE" id="PS51257">
    <property type="entry name" value="PROKAR_LIPOPROTEIN"/>
    <property type="match status" value="1"/>
</dbReference>
<proteinExistence type="predicted"/>
<reference evidence="1 2" key="1">
    <citation type="submission" date="2023-07" db="EMBL/GenBank/DDBJ databases">
        <title>Sorghum-associated microbial communities from plants grown in Nebraska, USA.</title>
        <authorList>
            <person name="Schachtman D."/>
        </authorList>
    </citation>
    <scope>NUCLEOTIDE SEQUENCE [LARGE SCALE GENOMIC DNA]</scope>
    <source>
        <strain evidence="1 2">BE248</strain>
    </source>
</reference>